<evidence type="ECO:0000256" key="1">
    <source>
        <dbReference type="SAM" id="SignalP"/>
    </source>
</evidence>
<proteinExistence type="predicted"/>
<accession>A0A1J1IKV0</accession>
<protein>
    <submittedName>
        <fullName evidence="2">CLUMA_CG013662, isoform A</fullName>
    </submittedName>
</protein>
<keyword evidence="3" id="KW-1185">Reference proteome</keyword>
<dbReference type="AlphaFoldDB" id="A0A1J1IKV0"/>
<dbReference type="Proteomes" id="UP000183832">
    <property type="component" value="Unassembled WGS sequence"/>
</dbReference>
<gene>
    <name evidence="2" type="ORF">CLUMA_CG013662</name>
</gene>
<feature type="chain" id="PRO_5012949840" evidence="1">
    <location>
        <begin position="22"/>
        <end position="191"/>
    </location>
</feature>
<feature type="signal peptide" evidence="1">
    <location>
        <begin position="1"/>
        <end position="21"/>
    </location>
</feature>
<organism evidence="2 3">
    <name type="scientific">Clunio marinus</name>
    <dbReference type="NCBI Taxonomy" id="568069"/>
    <lineage>
        <taxon>Eukaryota</taxon>
        <taxon>Metazoa</taxon>
        <taxon>Ecdysozoa</taxon>
        <taxon>Arthropoda</taxon>
        <taxon>Hexapoda</taxon>
        <taxon>Insecta</taxon>
        <taxon>Pterygota</taxon>
        <taxon>Neoptera</taxon>
        <taxon>Endopterygota</taxon>
        <taxon>Diptera</taxon>
        <taxon>Nematocera</taxon>
        <taxon>Chironomoidea</taxon>
        <taxon>Chironomidae</taxon>
        <taxon>Clunio</taxon>
    </lineage>
</organism>
<name>A0A1J1IKV0_9DIPT</name>
<evidence type="ECO:0000313" key="2">
    <source>
        <dbReference type="EMBL" id="CRL00394.1"/>
    </source>
</evidence>
<keyword evidence="1" id="KW-0732">Signal</keyword>
<sequence>MKKELIFLICSVSVFVNCSPAKPLQSIKDKDCAIFGGKHCTTPPDVGMKVENLLTQSNKEKDLLMPYATRDLMKTNIRLKRHVPYFENKAKFTIMSENENYDKNYGNDNPIGKFYDGLNQGLNNQDNLSWNVENENDDSDDGFWYNDIKAPQYEMTRKLSETNALNDFMQKLNRRTYEDKKPFDYKKFFFY</sequence>
<evidence type="ECO:0000313" key="3">
    <source>
        <dbReference type="Proteomes" id="UP000183832"/>
    </source>
</evidence>
<reference evidence="2 3" key="1">
    <citation type="submission" date="2015-04" db="EMBL/GenBank/DDBJ databases">
        <authorList>
            <person name="Syromyatnikov M.Y."/>
            <person name="Popov V.N."/>
        </authorList>
    </citation>
    <scope>NUCLEOTIDE SEQUENCE [LARGE SCALE GENOMIC DNA]</scope>
</reference>
<dbReference type="EMBL" id="CVRI01000054">
    <property type="protein sequence ID" value="CRL00394.1"/>
    <property type="molecule type" value="Genomic_DNA"/>
</dbReference>